<gene>
    <name evidence="2" type="ORF">AVEN_8762_1</name>
</gene>
<proteinExistence type="predicted"/>
<dbReference type="SUPFAM" id="SSF56219">
    <property type="entry name" value="DNase I-like"/>
    <property type="match status" value="1"/>
</dbReference>
<dbReference type="EMBL" id="BGPR01024373">
    <property type="protein sequence ID" value="GBN92421.1"/>
    <property type="molecule type" value="Genomic_DNA"/>
</dbReference>
<dbReference type="InterPro" id="IPR005135">
    <property type="entry name" value="Endo/exonuclease/phosphatase"/>
</dbReference>
<sequence length="466" mass="53009">MSRSQTSTTNFNQNSSVSNTQNVHQANFNHNFHWNVSFNNKNITNKSSKGQSTNSNAGKTAKNLLPDIIIVQEPYVSENKIEGLPNYWRSWLSKNNKAGIIALPTCNSPIFLFSSNEIVAIKIQANSDPLTIISSYSSPYSAIENNLNDTTHLIHSLQGEDFLLGADLNARCQSWGYANTDRRGEKVSDFISSFNGHVLNTKDAPPTYTFQLFLLQNWPLTPTGKISNTVSPDDLDDLTIYLQQEINLACRKAYKIKKTPSTPIISWWTTELEIKKKEITALKRRAQRSNDLVKAQFQIKMKLSIFKKEVLQAKRNCFKRNCTQENEAYGKFFKMAFQKTAPPTDIFSQIDTNQNGSPIEIAQSILQSLYPITTDDTVHNSSTQHPILEPYFTNKQLKETIRTLPNNKAPGNDGIDFITIKQIFKTCPSILRNFLNKCLQFQRFPTPLKEGIIVLFHKKGKEMWRP</sequence>
<feature type="domain" description="Endonuclease/exonuclease/phosphatase" evidence="1">
    <location>
        <begin position="131"/>
        <end position="208"/>
    </location>
</feature>
<keyword evidence="3" id="KW-1185">Reference proteome</keyword>
<dbReference type="AlphaFoldDB" id="A0A4Y2SWT2"/>
<dbReference type="InterPro" id="IPR036691">
    <property type="entry name" value="Endo/exonu/phosph_ase_sf"/>
</dbReference>
<organism evidence="2 3">
    <name type="scientific">Araneus ventricosus</name>
    <name type="common">Orbweaver spider</name>
    <name type="synonym">Epeira ventricosa</name>
    <dbReference type="NCBI Taxonomy" id="182803"/>
    <lineage>
        <taxon>Eukaryota</taxon>
        <taxon>Metazoa</taxon>
        <taxon>Ecdysozoa</taxon>
        <taxon>Arthropoda</taxon>
        <taxon>Chelicerata</taxon>
        <taxon>Arachnida</taxon>
        <taxon>Araneae</taxon>
        <taxon>Araneomorphae</taxon>
        <taxon>Entelegynae</taxon>
        <taxon>Araneoidea</taxon>
        <taxon>Araneidae</taxon>
        <taxon>Araneus</taxon>
    </lineage>
</organism>
<comment type="caution">
    <text evidence="2">The sequence shown here is derived from an EMBL/GenBank/DDBJ whole genome shotgun (WGS) entry which is preliminary data.</text>
</comment>
<dbReference type="Gene3D" id="3.60.10.10">
    <property type="entry name" value="Endonuclease/exonuclease/phosphatase"/>
    <property type="match status" value="1"/>
</dbReference>
<reference evidence="2 3" key="1">
    <citation type="journal article" date="2019" name="Sci. Rep.">
        <title>Orb-weaving spider Araneus ventricosus genome elucidates the spidroin gene catalogue.</title>
        <authorList>
            <person name="Kono N."/>
            <person name="Nakamura H."/>
            <person name="Ohtoshi R."/>
            <person name="Moran D.A.P."/>
            <person name="Shinohara A."/>
            <person name="Yoshida Y."/>
            <person name="Fujiwara M."/>
            <person name="Mori M."/>
            <person name="Tomita M."/>
            <person name="Arakawa K."/>
        </authorList>
    </citation>
    <scope>NUCLEOTIDE SEQUENCE [LARGE SCALE GENOMIC DNA]</scope>
</reference>
<evidence type="ECO:0000313" key="2">
    <source>
        <dbReference type="EMBL" id="GBN92421.1"/>
    </source>
</evidence>
<evidence type="ECO:0000313" key="3">
    <source>
        <dbReference type="Proteomes" id="UP000499080"/>
    </source>
</evidence>
<protein>
    <recommendedName>
        <fullName evidence="1">Endonuclease/exonuclease/phosphatase domain-containing protein</fullName>
    </recommendedName>
</protein>
<dbReference type="OrthoDB" id="6437148at2759"/>
<dbReference type="Pfam" id="PF14529">
    <property type="entry name" value="Exo_endo_phos_2"/>
    <property type="match status" value="1"/>
</dbReference>
<dbReference type="GO" id="GO:0003824">
    <property type="term" value="F:catalytic activity"/>
    <property type="evidence" value="ECO:0007669"/>
    <property type="project" value="InterPro"/>
</dbReference>
<name>A0A4Y2SWT2_ARAVE</name>
<accession>A0A4Y2SWT2</accession>
<dbReference type="Proteomes" id="UP000499080">
    <property type="component" value="Unassembled WGS sequence"/>
</dbReference>
<evidence type="ECO:0000259" key="1">
    <source>
        <dbReference type="Pfam" id="PF14529"/>
    </source>
</evidence>